<keyword evidence="2" id="KW-1185">Reference proteome</keyword>
<dbReference type="EMBL" id="JACEIK010002037">
    <property type="protein sequence ID" value="MCD9558627.1"/>
    <property type="molecule type" value="Genomic_DNA"/>
</dbReference>
<name>A0ABS8UKK6_DATST</name>
<sequence length="158" mass="17798">MCASATTSIWTCRALGSTALGKGRVQNFQFLLKASLKPLHWSKVTRAMQGVYELIRKIRKILPEHLKLILQSLKICFRWLQLLMELAKVEVDVVPKSTNQKKCNWLKSNLQLLLFNGGLHNLAHSLSFPSSSTLPGTRKPNLILLSNTSPNDIPYFPS</sequence>
<accession>A0ABS8UKK6</accession>
<proteinExistence type="predicted"/>
<evidence type="ECO:0000313" key="1">
    <source>
        <dbReference type="EMBL" id="MCD9558627.1"/>
    </source>
</evidence>
<comment type="caution">
    <text evidence="1">The sequence shown here is derived from an EMBL/GenBank/DDBJ whole genome shotgun (WGS) entry which is preliminary data.</text>
</comment>
<dbReference type="Proteomes" id="UP000823775">
    <property type="component" value="Unassembled WGS sequence"/>
</dbReference>
<protein>
    <submittedName>
        <fullName evidence="1">Uncharacterized protein</fullName>
    </submittedName>
</protein>
<reference evidence="1 2" key="1">
    <citation type="journal article" date="2021" name="BMC Genomics">
        <title>Datura genome reveals duplications of psychoactive alkaloid biosynthetic genes and high mutation rate following tissue culture.</title>
        <authorList>
            <person name="Rajewski A."/>
            <person name="Carter-House D."/>
            <person name="Stajich J."/>
            <person name="Litt A."/>
        </authorList>
    </citation>
    <scope>NUCLEOTIDE SEQUENCE [LARGE SCALE GENOMIC DNA]</scope>
    <source>
        <strain evidence="1">AR-01</strain>
    </source>
</reference>
<gene>
    <name evidence="1" type="ORF">HAX54_016077</name>
</gene>
<evidence type="ECO:0000313" key="2">
    <source>
        <dbReference type="Proteomes" id="UP000823775"/>
    </source>
</evidence>
<organism evidence="1 2">
    <name type="scientific">Datura stramonium</name>
    <name type="common">Jimsonweed</name>
    <name type="synonym">Common thornapple</name>
    <dbReference type="NCBI Taxonomy" id="4076"/>
    <lineage>
        <taxon>Eukaryota</taxon>
        <taxon>Viridiplantae</taxon>
        <taxon>Streptophyta</taxon>
        <taxon>Embryophyta</taxon>
        <taxon>Tracheophyta</taxon>
        <taxon>Spermatophyta</taxon>
        <taxon>Magnoliopsida</taxon>
        <taxon>eudicotyledons</taxon>
        <taxon>Gunneridae</taxon>
        <taxon>Pentapetalae</taxon>
        <taxon>asterids</taxon>
        <taxon>lamiids</taxon>
        <taxon>Solanales</taxon>
        <taxon>Solanaceae</taxon>
        <taxon>Solanoideae</taxon>
        <taxon>Datureae</taxon>
        <taxon>Datura</taxon>
    </lineage>
</organism>